<comment type="caution">
    <text evidence="1">The sequence shown here is derived from an EMBL/GenBank/DDBJ whole genome shotgun (WGS) entry which is preliminary data.</text>
</comment>
<dbReference type="AlphaFoldDB" id="A0AAV1U3H7"/>
<dbReference type="Proteomes" id="UP001162060">
    <property type="component" value="Unassembled WGS sequence"/>
</dbReference>
<evidence type="ECO:0000313" key="1">
    <source>
        <dbReference type="EMBL" id="CAK7929230.1"/>
    </source>
</evidence>
<evidence type="ECO:0000313" key="2">
    <source>
        <dbReference type="Proteomes" id="UP001162060"/>
    </source>
</evidence>
<protein>
    <submittedName>
        <fullName evidence="1">Uncharacterized protein</fullName>
    </submittedName>
</protein>
<name>A0AAV1U3H7_9STRA</name>
<reference evidence="1" key="1">
    <citation type="submission" date="2024-01" db="EMBL/GenBank/DDBJ databases">
        <authorList>
            <person name="Webb A."/>
        </authorList>
    </citation>
    <scope>NUCLEOTIDE SEQUENCE</scope>
    <source>
        <strain evidence="1">Pm1</strain>
    </source>
</reference>
<gene>
    <name evidence="1" type="ORF">PM001_LOCUS14380</name>
</gene>
<proteinExistence type="predicted"/>
<dbReference type="EMBL" id="CAKLBY020000153">
    <property type="protein sequence ID" value="CAK7929230.1"/>
    <property type="molecule type" value="Genomic_DNA"/>
</dbReference>
<organism evidence="1 2">
    <name type="scientific">Peronospora matthiolae</name>
    <dbReference type="NCBI Taxonomy" id="2874970"/>
    <lineage>
        <taxon>Eukaryota</taxon>
        <taxon>Sar</taxon>
        <taxon>Stramenopiles</taxon>
        <taxon>Oomycota</taxon>
        <taxon>Peronosporomycetes</taxon>
        <taxon>Peronosporales</taxon>
        <taxon>Peronosporaceae</taxon>
        <taxon>Peronospora</taxon>
    </lineage>
</organism>
<sequence>MDAALRHHGRVMVTSGRPRLCYWMESRISGWLDGYPDECRARSRLYWPELIEGTRKKGKQ</sequence>
<accession>A0AAV1U3H7</accession>